<sequence>MKTITTFALFFFTLFVVNSLAAQEDYEKKIEVLKSQKAKITEQEKDALKYEVADINERFEDGLISAEEAKTLKEAAAQKRALNIENRLMIIDNQIALLERNEGVLLTHIKVDSVEEGQIRIGIDIGGKPGESFIFNSKPWKKEIKYDRRTYSDFVLAVGLNNAIIDGQSLDESPYKLGGSRFFEMGWQWRTRVFQNTNFLRLNYGFSFQFNGLKIKDNQYLVLNDQGNAELQDFDFELQKAKFRMDNLVFPVHLEFGPSKLKKTEKTMRYSLHNQFRLGIGAYGGFNLGTRQKLKYNQDGDSVKDKLKRDYNTNDLIYGLSAYAGFDGVLLYLKYDLNPIFSNAEIEQRNVSLGLRFDL</sequence>
<dbReference type="Proteomes" id="UP000215244">
    <property type="component" value="Chromosome"/>
</dbReference>
<feature type="chain" id="PRO_5013030702" description="Outer membrane protein beta-barrel domain-containing protein" evidence="2">
    <location>
        <begin position="22"/>
        <end position="359"/>
    </location>
</feature>
<name>A0A223VBE6_9FLAO</name>
<evidence type="ECO:0000256" key="2">
    <source>
        <dbReference type="SAM" id="SignalP"/>
    </source>
</evidence>
<gene>
    <name evidence="3" type="ORF">CJ263_13425</name>
</gene>
<evidence type="ECO:0000256" key="1">
    <source>
        <dbReference type="SAM" id="Coils"/>
    </source>
</evidence>
<protein>
    <recommendedName>
        <fullName evidence="5">Outer membrane protein beta-barrel domain-containing protein</fullName>
    </recommendedName>
</protein>
<feature type="signal peptide" evidence="2">
    <location>
        <begin position="1"/>
        <end position="21"/>
    </location>
</feature>
<evidence type="ECO:0000313" key="3">
    <source>
        <dbReference type="EMBL" id="ASV32701.1"/>
    </source>
</evidence>
<evidence type="ECO:0008006" key="5">
    <source>
        <dbReference type="Google" id="ProtNLM"/>
    </source>
</evidence>
<dbReference type="KEGG" id="marb:CJ263_13425"/>
<dbReference type="EMBL" id="CP022957">
    <property type="protein sequence ID" value="ASV32701.1"/>
    <property type="molecule type" value="Genomic_DNA"/>
</dbReference>
<organism evidence="3 4">
    <name type="scientific">Maribacter cobaltidurans</name>
    <dbReference type="NCBI Taxonomy" id="1178778"/>
    <lineage>
        <taxon>Bacteria</taxon>
        <taxon>Pseudomonadati</taxon>
        <taxon>Bacteroidota</taxon>
        <taxon>Flavobacteriia</taxon>
        <taxon>Flavobacteriales</taxon>
        <taxon>Flavobacteriaceae</taxon>
        <taxon>Maribacter</taxon>
    </lineage>
</organism>
<proteinExistence type="predicted"/>
<dbReference type="AlphaFoldDB" id="A0A223VBE6"/>
<keyword evidence="1" id="KW-0175">Coiled coil</keyword>
<dbReference type="RefSeq" id="WP_094999250.1">
    <property type="nucleotide sequence ID" value="NZ_BMJL01000012.1"/>
</dbReference>
<keyword evidence="2" id="KW-0732">Signal</keyword>
<evidence type="ECO:0000313" key="4">
    <source>
        <dbReference type="Proteomes" id="UP000215244"/>
    </source>
</evidence>
<reference evidence="3 4" key="1">
    <citation type="submission" date="2017-08" db="EMBL/GenBank/DDBJ databases">
        <title>The complete genome sequence of Maribacter sp. B1, isolated from deep-sea sediment.</title>
        <authorList>
            <person name="Wu Y.-H."/>
            <person name="Cheng H."/>
            <person name="Xu X.-W."/>
        </authorList>
    </citation>
    <scope>NUCLEOTIDE SEQUENCE [LARGE SCALE GENOMIC DNA]</scope>
    <source>
        <strain evidence="3 4">B1</strain>
    </source>
</reference>
<accession>A0A223VBE6</accession>
<feature type="coiled-coil region" evidence="1">
    <location>
        <begin position="23"/>
        <end position="101"/>
    </location>
</feature>
<dbReference type="OrthoDB" id="1466811at2"/>
<keyword evidence="4" id="KW-1185">Reference proteome</keyword>